<protein>
    <submittedName>
        <fullName evidence="5">ABC transporter substrate-binding protein</fullName>
    </submittedName>
</protein>
<gene>
    <name evidence="5" type="ORF">HYY65_13650</name>
</gene>
<dbReference type="EMBL" id="JACPSX010000261">
    <property type="protein sequence ID" value="MBI3016069.1"/>
    <property type="molecule type" value="Genomic_DNA"/>
</dbReference>
<dbReference type="SUPFAM" id="SSF53850">
    <property type="entry name" value="Periplasmic binding protein-like II"/>
    <property type="match status" value="1"/>
</dbReference>
<evidence type="ECO:0000313" key="6">
    <source>
        <dbReference type="Proteomes" id="UP000741360"/>
    </source>
</evidence>
<comment type="similarity">
    <text evidence="2">Belongs to the bacterial solute-binding protein SsuA/TauA family.</text>
</comment>
<dbReference type="GO" id="GO:0042597">
    <property type="term" value="C:periplasmic space"/>
    <property type="evidence" value="ECO:0007669"/>
    <property type="project" value="UniProtKB-SubCell"/>
</dbReference>
<dbReference type="Gene3D" id="3.40.190.10">
    <property type="entry name" value="Periplasmic binding protein-like II"/>
    <property type="match status" value="2"/>
</dbReference>
<evidence type="ECO:0000313" key="5">
    <source>
        <dbReference type="EMBL" id="MBI3016069.1"/>
    </source>
</evidence>
<proteinExistence type="inferred from homology"/>
<dbReference type="PANTHER" id="PTHR30024:SF47">
    <property type="entry name" value="TAURINE-BINDING PERIPLASMIC PROTEIN"/>
    <property type="match status" value="1"/>
</dbReference>
<name>A0A932GS68_UNCTE</name>
<evidence type="ECO:0000256" key="2">
    <source>
        <dbReference type="ARBA" id="ARBA00010742"/>
    </source>
</evidence>
<reference evidence="5" key="1">
    <citation type="submission" date="2020-07" db="EMBL/GenBank/DDBJ databases">
        <title>Huge and variable diversity of episymbiotic CPR bacteria and DPANN archaea in groundwater ecosystems.</title>
        <authorList>
            <person name="He C.Y."/>
            <person name="Keren R."/>
            <person name="Whittaker M."/>
            <person name="Farag I.F."/>
            <person name="Doudna J."/>
            <person name="Cate J.H.D."/>
            <person name="Banfield J.F."/>
        </authorList>
    </citation>
    <scope>NUCLEOTIDE SEQUENCE</scope>
    <source>
        <strain evidence="5">NC_groundwater_717_Ag_S-0.2um_59_8</strain>
    </source>
</reference>
<evidence type="ECO:0000256" key="3">
    <source>
        <dbReference type="ARBA" id="ARBA00022729"/>
    </source>
</evidence>
<evidence type="ECO:0000256" key="1">
    <source>
        <dbReference type="ARBA" id="ARBA00004418"/>
    </source>
</evidence>
<dbReference type="AlphaFoldDB" id="A0A932GS68"/>
<dbReference type="Pfam" id="PF09084">
    <property type="entry name" value="NMT1"/>
    <property type="match status" value="1"/>
</dbReference>
<accession>A0A932GS68</accession>
<organism evidence="5 6">
    <name type="scientific">Tectimicrobiota bacterium</name>
    <dbReference type="NCBI Taxonomy" id="2528274"/>
    <lineage>
        <taxon>Bacteria</taxon>
        <taxon>Pseudomonadati</taxon>
        <taxon>Nitrospinota/Tectimicrobiota group</taxon>
        <taxon>Candidatus Tectimicrobiota</taxon>
    </lineage>
</organism>
<dbReference type="InterPro" id="IPR015168">
    <property type="entry name" value="SsuA/THI5"/>
</dbReference>
<comment type="subcellular location">
    <subcellularLocation>
        <location evidence="1">Periplasm</location>
    </subcellularLocation>
</comment>
<comment type="caution">
    <text evidence="5">The sequence shown here is derived from an EMBL/GenBank/DDBJ whole genome shotgun (WGS) entry which is preliminary data.</text>
</comment>
<dbReference type="Proteomes" id="UP000741360">
    <property type="component" value="Unassembled WGS sequence"/>
</dbReference>
<dbReference type="PANTHER" id="PTHR30024">
    <property type="entry name" value="ALIPHATIC SULFONATES-BINDING PROTEIN-RELATED"/>
    <property type="match status" value="1"/>
</dbReference>
<keyword evidence="3" id="KW-0732">Signal</keyword>
<feature type="domain" description="SsuA/THI5-like" evidence="4">
    <location>
        <begin position="48"/>
        <end position="252"/>
    </location>
</feature>
<sequence>MERGKLRRFHMPLVGLLVWLAVIGFASSPGLAASKISIVYSAKVISQSPVWIAIEQGFFEKRGLDVRLTYIGGAPPVVATLLAGGADVALIGGVGIIRAYLGGARNLVFIGALKNVLTGSIVGKPELRTVPDLKGKKIGVVRVGSNPHFLAVEILKRFNLDAGRDVSFIQTGGQLESVAAMASGAVDAIAVIPPQDTQVIQKGFRLIADGTALRIPYAATALATTRDTIAKRQDILQGFVDAIREAAQFLFTRKEVAMGIIAKNTQIRDVKTLELAYNAEVPVLERDFRVDLQGIAAVLESAKSDFPQAPAARPEDLVDTRFLK</sequence>
<evidence type="ECO:0000259" key="4">
    <source>
        <dbReference type="Pfam" id="PF09084"/>
    </source>
</evidence>